<protein>
    <submittedName>
        <fullName evidence="6">Diguanylate cyclase</fullName>
    </submittedName>
</protein>
<dbReference type="InterPro" id="IPR050469">
    <property type="entry name" value="Diguanylate_Cyclase"/>
</dbReference>
<feature type="domain" description="GGDEF" evidence="4">
    <location>
        <begin position="312"/>
        <end position="445"/>
    </location>
</feature>
<dbReference type="CDD" id="cd00088">
    <property type="entry name" value="HPT"/>
    <property type="match status" value="1"/>
</dbReference>
<feature type="modified residue" description="4-aspartylphosphate" evidence="2">
    <location>
        <position position="516"/>
    </location>
</feature>
<evidence type="ECO:0000259" key="3">
    <source>
        <dbReference type="PROSITE" id="PS50110"/>
    </source>
</evidence>
<dbReference type="Gene3D" id="3.30.70.270">
    <property type="match status" value="1"/>
</dbReference>
<dbReference type="PROSITE" id="PS50894">
    <property type="entry name" value="HPT"/>
    <property type="match status" value="1"/>
</dbReference>
<accession>A0A3S0C4W3</accession>
<dbReference type="AlphaFoldDB" id="A0A3S0C4W3"/>
<dbReference type="InterPro" id="IPR043128">
    <property type="entry name" value="Rev_trsase/Diguanyl_cyclase"/>
</dbReference>
<dbReference type="Pfam" id="PF00072">
    <property type="entry name" value="Response_reg"/>
    <property type="match status" value="2"/>
</dbReference>
<dbReference type="FunFam" id="3.30.70.270:FF:000001">
    <property type="entry name" value="Diguanylate cyclase domain protein"/>
    <property type="match status" value="1"/>
</dbReference>
<dbReference type="SUPFAM" id="SSF52172">
    <property type="entry name" value="CheY-like"/>
    <property type="match status" value="2"/>
</dbReference>
<dbReference type="PROSITE" id="PS50110">
    <property type="entry name" value="RESPONSE_REGULATORY"/>
    <property type="match status" value="2"/>
</dbReference>
<feature type="modified residue" description="4-aspartylphosphate" evidence="2">
    <location>
        <position position="205"/>
    </location>
</feature>
<dbReference type="PANTHER" id="PTHR45138">
    <property type="entry name" value="REGULATORY COMPONENTS OF SENSORY TRANSDUCTION SYSTEM"/>
    <property type="match status" value="1"/>
</dbReference>
<dbReference type="PROSITE" id="PS50887">
    <property type="entry name" value="GGDEF"/>
    <property type="match status" value="1"/>
</dbReference>
<name>A0A3S0C4W3_9BACL</name>
<evidence type="ECO:0000256" key="2">
    <source>
        <dbReference type="PROSITE-ProRule" id="PRU00169"/>
    </source>
</evidence>
<dbReference type="Pfam" id="PF01627">
    <property type="entry name" value="Hpt"/>
    <property type="match status" value="1"/>
</dbReference>
<dbReference type="InterPro" id="IPR036641">
    <property type="entry name" value="HPT_dom_sf"/>
</dbReference>
<dbReference type="Proteomes" id="UP000276128">
    <property type="component" value="Unassembled WGS sequence"/>
</dbReference>
<dbReference type="PANTHER" id="PTHR45138:SF9">
    <property type="entry name" value="DIGUANYLATE CYCLASE DGCM-RELATED"/>
    <property type="match status" value="1"/>
</dbReference>
<evidence type="ECO:0000313" key="6">
    <source>
        <dbReference type="EMBL" id="RTE02770.1"/>
    </source>
</evidence>
<feature type="domain" description="Response regulatory" evidence="3">
    <location>
        <begin position="156"/>
        <end position="272"/>
    </location>
</feature>
<dbReference type="CDD" id="cd01949">
    <property type="entry name" value="GGDEF"/>
    <property type="match status" value="1"/>
</dbReference>
<feature type="modified residue" description="Phosphohistidine" evidence="1">
    <location>
        <position position="66"/>
    </location>
</feature>
<gene>
    <name evidence="6" type="ORF">EJQ19_28930</name>
</gene>
<evidence type="ECO:0000256" key="1">
    <source>
        <dbReference type="PROSITE-ProRule" id="PRU00110"/>
    </source>
</evidence>
<dbReference type="EMBL" id="RXHU01000111">
    <property type="protein sequence ID" value="RTE02770.1"/>
    <property type="molecule type" value="Genomic_DNA"/>
</dbReference>
<evidence type="ECO:0000259" key="5">
    <source>
        <dbReference type="PROSITE" id="PS50894"/>
    </source>
</evidence>
<dbReference type="InterPro" id="IPR001789">
    <property type="entry name" value="Sig_transdc_resp-reg_receiver"/>
</dbReference>
<dbReference type="GO" id="GO:1902201">
    <property type="term" value="P:negative regulation of bacterial-type flagellum-dependent cell motility"/>
    <property type="evidence" value="ECO:0007669"/>
    <property type="project" value="TreeGrafter"/>
</dbReference>
<feature type="domain" description="HPt" evidence="5">
    <location>
        <begin position="19"/>
        <end position="125"/>
    </location>
</feature>
<dbReference type="GO" id="GO:0000160">
    <property type="term" value="P:phosphorelay signal transduction system"/>
    <property type="evidence" value="ECO:0007669"/>
    <property type="project" value="InterPro"/>
</dbReference>
<dbReference type="Pfam" id="PF00990">
    <property type="entry name" value="GGDEF"/>
    <property type="match status" value="1"/>
</dbReference>
<dbReference type="GO" id="GO:0052621">
    <property type="term" value="F:diguanylate cyclase activity"/>
    <property type="evidence" value="ECO:0007669"/>
    <property type="project" value="TreeGrafter"/>
</dbReference>
<dbReference type="SUPFAM" id="SSF55073">
    <property type="entry name" value="Nucleotide cyclase"/>
    <property type="match status" value="1"/>
</dbReference>
<dbReference type="GO" id="GO:0005886">
    <property type="term" value="C:plasma membrane"/>
    <property type="evidence" value="ECO:0007669"/>
    <property type="project" value="TreeGrafter"/>
</dbReference>
<dbReference type="Gene3D" id="1.20.120.160">
    <property type="entry name" value="HPT domain"/>
    <property type="match status" value="1"/>
</dbReference>
<dbReference type="SMART" id="SM00267">
    <property type="entry name" value="GGDEF"/>
    <property type="match status" value="1"/>
</dbReference>
<dbReference type="RefSeq" id="WP_126144711.1">
    <property type="nucleotide sequence ID" value="NZ_RXHU01000111.1"/>
</dbReference>
<sequence>MNDKQHQTLRSTESADERGARILRQGKKVFLGEFEKQLVELRTLMLMLQDGGPSQEGLLRVYRIVHTLKGSAPIFGYTRIGRLADKLVHTWEWTQSLEESQEELLRTLHPLDESLLRSKELIRELEMEQEIGLTELSMDEQKEHGGSSLLRTMKGRILLVDDDDSLRTYLTRRLQLDDCVVHEAGDVDTAKRLLREHTYDLVTLDLLMHPESGYELFEFLKEDPTLKWLPLIVLSGRDDLSDKVRCFHLGADDYVTKPFQYEELAVRIYALLKRTKNFEQLAFRDPLTGVFNRRYFELQIGLELQRIQRYPAPISLVFIDIDSFKNVNDTYGHHVGDLVLQGLAHVLQVNLRSTDLLARFGGEEFVIALPNTTADQAIGIMQQILETVRERAVAQYDGQQFYITFSAGVAEYQVGLHVNEWITKADDAMYQAKQGGKNQVRRSALAGESEQFTKLVSHAQAQLQKKKLLIVDDDPILRAILTSQLEHLPIAITQVSDGNEAWALLTQQAFDACILDGVLPNLDGFSLLERIKRKTGGVQADVKVLMLSGKKKEDDIARGLQLGADDYMTKPFSLVELEIRVKRLMDIG</sequence>
<dbReference type="GO" id="GO:0043709">
    <property type="term" value="P:cell adhesion involved in single-species biofilm formation"/>
    <property type="evidence" value="ECO:0007669"/>
    <property type="project" value="TreeGrafter"/>
</dbReference>
<proteinExistence type="predicted"/>
<dbReference type="SMART" id="SM00448">
    <property type="entry name" value="REC"/>
    <property type="match status" value="2"/>
</dbReference>
<dbReference type="SUPFAM" id="SSF47226">
    <property type="entry name" value="Histidine-containing phosphotransfer domain, HPT domain"/>
    <property type="match status" value="1"/>
</dbReference>
<dbReference type="OrthoDB" id="9759607at2"/>
<dbReference type="InterPro" id="IPR029787">
    <property type="entry name" value="Nucleotide_cyclase"/>
</dbReference>
<feature type="domain" description="Response regulatory" evidence="3">
    <location>
        <begin position="467"/>
        <end position="585"/>
    </location>
</feature>
<dbReference type="NCBIfam" id="TIGR00254">
    <property type="entry name" value="GGDEF"/>
    <property type="match status" value="1"/>
</dbReference>
<dbReference type="InterPro" id="IPR008207">
    <property type="entry name" value="Sig_transdc_His_kin_Hpt_dom"/>
</dbReference>
<dbReference type="Gene3D" id="3.40.50.2300">
    <property type="match status" value="2"/>
</dbReference>
<reference evidence="6 7" key="1">
    <citation type="submission" date="2018-12" db="EMBL/GenBank/DDBJ databases">
        <title>Bacillus ochoae sp. nov., Paenibacillus whitsoniae sp. nov., Paenibacillus spiritus sp. nov. Isolated from the Mars Exploration Rover during spacecraft assembly.</title>
        <authorList>
            <person name="Seuylemezian A."/>
            <person name="Vaishampayan P."/>
        </authorList>
    </citation>
    <scope>NUCLEOTIDE SEQUENCE [LARGE SCALE GENOMIC DNA]</scope>
    <source>
        <strain evidence="6 7">MER 54</strain>
    </source>
</reference>
<evidence type="ECO:0000313" key="7">
    <source>
        <dbReference type="Proteomes" id="UP000276128"/>
    </source>
</evidence>
<dbReference type="InterPro" id="IPR011006">
    <property type="entry name" value="CheY-like_superfamily"/>
</dbReference>
<dbReference type="CDD" id="cd00156">
    <property type="entry name" value="REC"/>
    <property type="match status" value="1"/>
</dbReference>
<keyword evidence="2" id="KW-0597">Phosphoprotein</keyword>
<evidence type="ECO:0000259" key="4">
    <source>
        <dbReference type="PROSITE" id="PS50887"/>
    </source>
</evidence>
<keyword evidence="7" id="KW-1185">Reference proteome</keyword>
<organism evidence="6 7">
    <name type="scientific">Paenibacillus whitsoniae</name>
    <dbReference type="NCBI Taxonomy" id="2496558"/>
    <lineage>
        <taxon>Bacteria</taxon>
        <taxon>Bacillati</taxon>
        <taxon>Bacillota</taxon>
        <taxon>Bacilli</taxon>
        <taxon>Bacillales</taxon>
        <taxon>Paenibacillaceae</taxon>
        <taxon>Paenibacillus</taxon>
    </lineage>
</organism>
<comment type="caution">
    <text evidence="6">The sequence shown here is derived from an EMBL/GenBank/DDBJ whole genome shotgun (WGS) entry which is preliminary data.</text>
</comment>
<dbReference type="CDD" id="cd17574">
    <property type="entry name" value="REC_OmpR"/>
    <property type="match status" value="1"/>
</dbReference>
<dbReference type="InterPro" id="IPR000160">
    <property type="entry name" value="GGDEF_dom"/>
</dbReference>